<keyword evidence="4" id="KW-0804">Transcription</keyword>
<dbReference type="SUPFAM" id="SSF46689">
    <property type="entry name" value="Homeodomain-like"/>
    <property type="match status" value="1"/>
</dbReference>
<evidence type="ECO:0000313" key="8">
    <source>
        <dbReference type="Proteomes" id="UP000238196"/>
    </source>
</evidence>
<dbReference type="GO" id="GO:0000976">
    <property type="term" value="F:transcription cis-regulatory region binding"/>
    <property type="evidence" value="ECO:0007669"/>
    <property type="project" value="TreeGrafter"/>
</dbReference>
<dbReference type="Gene3D" id="1.10.357.10">
    <property type="entry name" value="Tetracycline Repressor, domain 2"/>
    <property type="match status" value="1"/>
</dbReference>
<dbReference type="PANTHER" id="PTHR30055">
    <property type="entry name" value="HTH-TYPE TRANSCRIPTIONAL REGULATOR RUTR"/>
    <property type="match status" value="1"/>
</dbReference>
<dbReference type="AlphaFoldDB" id="A0A2S5KKF6"/>
<dbReference type="GO" id="GO:0003700">
    <property type="term" value="F:DNA-binding transcription factor activity"/>
    <property type="evidence" value="ECO:0007669"/>
    <property type="project" value="TreeGrafter"/>
</dbReference>
<reference evidence="7 8" key="1">
    <citation type="submission" date="2018-02" db="EMBL/GenBank/DDBJ databases">
        <title>novel marine gammaproteobacteria from coastal saline agro ecosystem.</title>
        <authorList>
            <person name="Krishnan R."/>
            <person name="Ramesh Kumar N."/>
        </authorList>
    </citation>
    <scope>NUCLEOTIDE SEQUENCE [LARGE SCALE GENOMIC DNA]</scope>
    <source>
        <strain evidence="7 8">228</strain>
    </source>
</reference>
<evidence type="ECO:0000256" key="4">
    <source>
        <dbReference type="ARBA" id="ARBA00023163"/>
    </source>
</evidence>
<dbReference type="InterPro" id="IPR050109">
    <property type="entry name" value="HTH-type_TetR-like_transc_reg"/>
</dbReference>
<dbReference type="EMBL" id="PRLP01000106">
    <property type="protein sequence ID" value="PPC75324.1"/>
    <property type="molecule type" value="Genomic_DNA"/>
</dbReference>
<evidence type="ECO:0000313" key="7">
    <source>
        <dbReference type="EMBL" id="PPC75324.1"/>
    </source>
</evidence>
<name>A0A2S5KKF6_9PROT</name>
<evidence type="ECO:0000256" key="5">
    <source>
        <dbReference type="PROSITE-ProRule" id="PRU00335"/>
    </source>
</evidence>
<evidence type="ECO:0000259" key="6">
    <source>
        <dbReference type="PROSITE" id="PS50977"/>
    </source>
</evidence>
<dbReference type="PROSITE" id="PS50977">
    <property type="entry name" value="HTH_TETR_2"/>
    <property type="match status" value="1"/>
</dbReference>
<dbReference type="Pfam" id="PF08361">
    <property type="entry name" value="TetR_C_2"/>
    <property type="match status" value="1"/>
</dbReference>
<dbReference type="PRINTS" id="PR00455">
    <property type="entry name" value="HTHTETR"/>
</dbReference>
<evidence type="ECO:0000256" key="2">
    <source>
        <dbReference type="ARBA" id="ARBA00023015"/>
    </source>
</evidence>
<dbReference type="InterPro" id="IPR009057">
    <property type="entry name" value="Homeodomain-like_sf"/>
</dbReference>
<protein>
    <submittedName>
        <fullName evidence="7">TetR family transcriptional regulator</fullName>
    </submittedName>
</protein>
<dbReference type="SUPFAM" id="SSF48498">
    <property type="entry name" value="Tetracyclin repressor-like, C-terminal domain"/>
    <property type="match status" value="1"/>
</dbReference>
<dbReference type="PANTHER" id="PTHR30055:SF240">
    <property type="entry name" value="HTH-TYPE TRANSCRIPTIONAL REGULATOR ACRR"/>
    <property type="match status" value="1"/>
</dbReference>
<dbReference type="InterPro" id="IPR036271">
    <property type="entry name" value="Tet_transcr_reg_TetR-rel_C_sf"/>
</dbReference>
<keyword evidence="3 5" id="KW-0238">DNA-binding</keyword>
<feature type="DNA-binding region" description="H-T-H motif" evidence="5">
    <location>
        <begin position="33"/>
        <end position="52"/>
    </location>
</feature>
<evidence type="ECO:0000256" key="1">
    <source>
        <dbReference type="ARBA" id="ARBA00022491"/>
    </source>
</evidence>
<proteinExistence type="predicted"/>
<keyword evidence="1" id="KW-0678">Repressor</keyword>
<feature type="domain" description="HTH tetR-type" evidence="6">
    <location>
        <begin position="10"/>
        <end position="70"/>
    </location>
</feature>
<keyword evidence="2" id="KW-0805">Transcription regulation</keyword>
<comment type="caution">
    <text evidence="7">The sequence shown here is derived from an EMBL/GenBank/DDBJ whole genome shotgun (WGS) entry which is preliminary data.</text>
</comment>
<dbReference type="Pfam" id="PF00440">
    <property type="entry name" value="TetR_N"/>
    <property type="match status" value="1"/>
</dbReference>
<evidence type="ECO:0000256" key="3">
    <source>
        <dbReference type="ARBA" id="ARBA00023125"/>
    </source>
</evidence>
<sequence length="208" mass="23368">MARRSKADALLTRDAILDAAEQVCMARGVSQITISDVASAAGISRGAVYGHFETRQDICLAMCQRAYDNNPLPEVDHAAPALPQLHALAMRYFRLWRQPGSMRHVWVVLYQKCDNTEENRPLLSIKRQHEIKVLALTASVLRLAVARGELPADLNITRANFYFQMVTDGIGSLDEWIFTEDKDFWPMAETLLATCLETLQVATHLRGQ</sequence>
<dbReference type="OrthoDB" id="5816932at2"/>
<accession>A0A2S5KKF6</accession>
<dbReference type="Proteomes" id="UP000238196">
    <property type="component" value="Unassembled WGS sequence"/>
</dbReference>
<dbReference type="InterPro" id="IPR001647">
    <property type="entry name" value="HTH_TetR"/>
</dbReference>
<dbReference type="InterPro" id="IPR013572">
    <property type="entry name" value="Tscrpt_reg_MAATS_C"/>
</dbReference>
<gene>
    <name evidence="7" type="ORF">C4K68_22100</name>
</gene>
<organism evidence="7 8">
    <name type="scientific">Proteobacteria bacterium 228</name>
    <dbReference type="NCBI Taxonomy" id="2083153"/>
    <lineage>
        <taxon>Bacteria</taxon>
        <taxon>Pseudomonadati</taxon>
        <taxon>Pseudomonadota</taxon>
    </lineage>
</organism>